<dbReference type="GeneID" id="54567970"/>
<gene>
    <name evidence="3" type="ORF">M409DRAFT_61288</name>
</gene>
<evidence type="ECO:0000313" key="3">
    <source>
        <dbReference type="EMBL" id="KAF2158867.1"/>
    </source>
</evidence>
<organism evidence="3 4">
    <name type="scientific">Zasmidium cellare ATCC 36951</name>
    <dbReference type="NCBI Taxonomy" id="1080233"/>
    <lineage>
        <taxon>Eukaryota</taxon>
        <taxon>Fungi</taxon>
        <taxon>Dikarya</taxon>
        <taxon>Ascomycota</taxon>
        <taxon>Pezizomycotina</taxon>
        <taxon>Dothideomycetes</taxon>
        <taxon>Dothideomycetidae</taxon>
        <taxon>Mycosphaerellales</taxon>
        <taxon>Mycosphaerellaceae</taxon>
        <taxon>Zasmidium</taxon>
    </lineage>
</organism>
<dbReference type="EMBL" id="ML993647">
    <property type="protein sequence ID" value="KAF2158867.1"/>
    <property type="molecule type" value="Genomic_DNA"/>
</dbReference>
<feature type="chain" id="PRO_5025571824" evidence="2">
    <location>
        <begin position="21"/>
        <end position="158"/>
    </location>
</feature>
<proteinExistence type="predicted"/>
<accession>A0A6A6BVN6</accession>
<dbReference type="AlphaFoldDB" id="A0A6A6BVN6"/>
<keyword evidence="2" id="KW-0732">Signal</keyword>
<dbReference type="RefSeq" id="XP_033659756.1">
    <property type="nucleotide sequence ID" value="XM_033814698.1"/>
</dbReference>
<evidence type="ECO:0000256" key="1">
    <source>
        <dbReference type="SAM" id="MobiDB-lite"/>
    </source>
</evidence>
<feature type="region of interest" description="Disordered" evidence="1">
    <location>
        <begin position="133"/>
        <end position="158"/>
    </location>
</feature>
<feature type="signal peptide" evidence="2">
    <location>
        <begin position="1"/>
        <end position="20"/>
    </location>
</feature>
<evidence type="ECO:0000256" key="2">
    <source>
        <dbReference type="SAM" id="SignalP"/>
    </source>
</evidence>
<keyword evidence="4" id="KW-1185">Reference proteome</keyword>
<evidence type="ECO:0000313" key="4">
    <source>
        <dbReference type="Proteomes" id="UP000799537"/>
    </source>
</evidence>
<reference evidence="3" key="1">
    <citation type="journal article" date="2020" name="Stud. Mycol.">
        <title>101 Dothideomycetes genomes: a test case for predicting lifestyles and emergence of pathogens.</title>
        <authorList>
            <person name="Haridas S."/>
            <person name="Albert R."/>
            <person name="Binder M."/>
            <person name="Bloem J."/>
            <person name="Labutti K."/>
            <person name="Salamov A."/>
            <person name="Andreopoulos B."/>
            <person name="Baker S."/>
            <person name="Barry K."/>
            <person name="Bills G."/>
            <person name="Bluhm B."/>
            <person name="Cannon C."/>
            <person name="Castanera R."/>
            <person name="Culley D."/>
            <person name="Daum C."/>
            <person name="Ezra D."/>
            <person name="Gonzalez J."/>
            <person name="Henrissat B."/>
            <person name="Kuo A."/>
            <person name="Liang C."/>
            <person name="Lipzen A."/>
            <person name="Lutzoni F."/>
            <person name="Magnuson J."/>
            <person name="Mondo S."/>
            <person name="Nolan M."/>
            <person name="Ohm R."/>
            <person name="Pangilinan J."/>
            <person name="Park H.-J."/>
            <person name="Ramirez L."/>
            <person name="Alfaro M."/>
            <person name="Sun H."/>
            <person name="Tritt A."/>
            <person name="Yoshinaga Y."/>
            <person name="Zwiers L.-H."/>
            <person name="Turgeon B."/>
            <person name="Goodwin S."/>
            <person name="Spatafora J."/>
            <person name="Crous P."/>
            <person name="Grigoriev I."/>
        </authorList>
    </citation>
    <scope>NUCLEOTIDE SEQUENCE</scope>
    <source>
        <strain evidence="3">ATCC 36951</strain>
    </source>
</reference>
<name>A0A6A6BVN6_ZASCE</name>
<sequence>MAWLAGQTVYLSAWMAKTAAEYLEPGCTTTIMDRRTPLCQRTAASCEDVTMQLVAGRGHGGGSFVVLPPTTLTSQKPGVHFFEREELDQSNHWFPHDGRWREIVQKHQEEVACASAKSPPGLGSETLPVACLRPAGFSHPKEQPPRLLKRRSSEKQEH</sequence>
<dbReference type="Proteomes" id="UP000799537">
    <property type="component" value="Unassembled WGS sequence"/>
</dbReference>
<protein>
    <submittedName>
        <fullName evidence="3">Uncharacterized protein</fullName>
    </submittedName>
</protein>